<dbReference type="RefSeq" id="WP_076783435.1">
    <property type="nucleotide sequence ID" value="NZ_FTPU01000019.1"/>
</dbReference>
<dbReference type="Proteomes" id="UP000187261">
    <property type="component" value="Unassembled WGS sequence"/>
</dbReference>
<evidence type="ECO:0008006" key="3">
    <source>
        <dbReference type="Google" id="ProtNLM"/>
    </source>
</evidence>
<dbReference type="STRING" id="1121284.SAMN05660493_01972"/>
<proteinExistence type="predicted"/>
<dbReference type="PROSITE" id="PS51257">
    <property type="entry name" value="PROKAR_LIPOPROTEIN"/>
    <property type="match status" value="1"/>
</dbReference>
<protein>
    <recommendedName>
        <fullName evidence="3">Lipoprotein</fullName>
    </recommendedName>
</protein>
<keyword evidence="2" id="KW-1185">Reference proteome</keyword>
<gene>
    <name evidence="1" type="ORF">SAMN05660493_01972</name>
</gene>
<reference evidence="2" key="1">
    <citation type="submission" date="2016-10" db="EMBL/GenBank/DDBJ databases">
        <authorList>
            <person name="Varghese N."/>
            <person name="Submissions S."/>
        </authorList>
    </citation>
    <scope>NUCLEOTIDE SEQUENCE [LARGE SCALE GENOMIC DNA]</scope>
    <source>
        <strain evidence="2">DSM 19482</strain>
    </source>
</reference>
<name>A0A1U7PWI9_9FLAO</name>
<organism evidence="1 2">
    <name type="scientific">Epilithonimonas bovis DSM 19482</name>
    <dbReference type="NCBI Taxonomy" id="1121284"/>
    <lineage>
        <taxon>Bacteria</taxon>
        <taxon>Pseudomonadati</taxon>
        <taxon>Bacteroidota</taxon>
        <taxon>Flavobacteriia</taxon>
        <taxon>Flavobacteriales</taxon>
        <taxon>Weeksellaceae</taxon>
        <taxon>Chryseobacterium group</taxon>
        <taxon>Epilithonimonas</taxon>
    </lineage>
</organism>
<evidence type="ECO:0000313" key="2">
    <source>
        <dbReference type="Proteomes" id="UP000187261"/>
    </source>
</evidence>
<dbReference type="EMBL" id="FTPU01000019">
    <property type="protein sequence ID" value="SIT97259.1"/>
    <property type="molecule type" value="Genomic_DNA"/>
</dbReference>
<dbReference type="AlphaFoldDB" id="A0A1U7PWI9"/>
<sequence>MARSKINSKIRQLILLGLVLLSCLPSDEEMERQVASRFEGYWIGSYEGDDRGNITFYVTNAGNLSGNMLSTKISSSEEVLGYIQSDGNLSANTKNGFVLNAQVSLETSNGKWYKKDENKILQGTFSIKRKK</sequence>
<dbReference type="OrthoDB" id="1262346at2"/>
<accession>A0A1U7PWI9</accession>
<evidence type="ECO:0000313" key="1">
    <source>
        <dbReference type="EMBL" id="SIT97259.1"/>
    </source>
</evidence>